<gene>
    <name evidence="7" type="ORF">HHL10_04350</name>
</gene>
<dbReference type="GO" id="GO:0015171">
    <property type="term" value="F:amino acid transmembrane transporter activity"/>
    <property type="evidence" value="ECO:0007669"/>
    <property type="project" value="TreeGrafter"/>
</dbReference>
<keyword evidence="5 6" id="KW-0472">Membrane</keyword>
<organism evidence="7 8">
    <name type="scientific">Azohydromonas caseinilytica</name>
    <dbReference type="NCBI Taxonomy" id="2728836"/>
    <lineage>
        <taxon>Bacteria</taxon>
        <taxon>Pseudomonadati</taxon>
        <taxon>Pseudomonadota</taxon>
        <taxon>Betaproteobacteria</taxon>
        <taxon>Burkholderiales</taxon>
        <taxon>Sphaerotilaceae</taxon>
        <taxon>Azohydromonas</taxon>
    </lineage>
</organism>
<comment type="caution">
    <text evidence="7">The sequence shown here is derived from an EMBL/GenBank/DDBJ whole genome shotgun (WGS) entry which is preliminary data.</text>
</comment>
<dbReference type="EMBL" id="JABBFW010000002">
    <property type="protein sequence ID" value="NML14211.1"/>
    <property type="molecule type" value="Genomic_DNA"/>
</dbReference>
<reference evidence="7 8" key="1">
    <citation type="submission" date="2020-04" db="EMBL/GenBank/DDBJ databases">
        <title>Azohydromonas sp. isolated from soil.</title>
        <authorList>
            <person name="Dahal R.H."/>
        </authorList>
    </citation>
    <scope>NUCLEOTIDE SEQUENCE [LARGE SCALE GENOMIC DNA]</scope>
    <source>
        <strain evidence="7 8">G-1-1-14</strain>
    </source>
</reference>
<comment type="subcellular location">
    <subcellularLocation>
        <location evidence="1">Cell membrane</location>
        <topology evidence="1">Multi-pass membrane protein</topology>
    </subcellularLocation>
</comment>
<dbReference type="Proteomes" id="UP000574067">
    <property type="component" value="Unassembled WGS sequence"/>
</dbReference>
<evidence type="ECO:0000256" key="3">
    <source>
        <dbReference type="ARBA" id="ARBA00022692"/>
    </source>
</evidence>
<feature type="transmembrane region" description="Helical" evidence="6">
    <location>
        <begin position="112"/>
        <end position="138"/>
    </location>
</feature>
<evidence type="ECO:0000313" key="7">
    <source>
        <dbReference type="EMBL" id="NML14211.1"/>
    </source>
</evidence>
<feature type="transmembrane region" description="Helical" evidence="6">
    <location>
        <begin position="150"/>
        <end position="172"/>
    </location>
</feature>
<feature type="transmembrane region" description="Helical" evidence="6">
    <location>
        <begin position="6"/>
        <end position="29"/>
    </location>
</feature>
<sequence>MGEGIQWGLFLAACLALACTPGPDMIYVVSRALAQGRKAALISAAGLSLGLAAHTLFAAFGVSVLLQSSELAFTALKVAGACYLLWMGIQMWRAAPRIDIHAAGDRLDPKALFLQGSLSALLNPKLALFFLAFLPQFVPAESASAALDTVLLGLAFSVIGIGVQGIAGWVAGSLTQALRRNERAVCSAFRFSGALMLILGLRLLVAPR</sequence>
<evidence type="ECO:0000256" key="1">
    <source>
        <dbReference type="ARBA" id="ARBA00004651"/>
    </source>
</evidence>
<dbReference type="RefSeq" id="WP_169159116.1">
    <property type="nucleotide sequence ID" value="NZ_JABBFW010000002.1"/>
</dbReference>
<protein>
    <submittedName>
        <fullName evidence="7">LysE family translocator</fullName>
    </submittedName>
</protein>
<keyword evidence="2" id="KW-1003">Cell membrane</keyword>
<accession>A0A848F844</accession>
<dbReference type="AlphaFoldDB" id="A0A848F844"/>
<proteinExistence type="predicted"/>
<dbReference type="PANTHER" id="PTHR30086:SF20">
    <property type="entry name" value="ARGININE EXPORTER PROTEIN ARGO-RELATED"/>
    <property type="match status" value="1"/>
</dbReference>
<dbReference type="PIRSF" id="PIRSF006324">
    <property type="entry name" value="LeuE"/>
    <property type="match status" value="1"/>
</dbReference>
<evidence type="ECO:0000256" key="5">
    <source>
        <dbReference type="ARBA" id="ARBA00023136"/>
    </source>
</evidence>
<keyword evidence="3 6" id="KW-0812">Transmembrane</keyword>
<dbReference type="InterPro" id="IPR001123">
    <property type="entry name" value="LeuE-type"/>
</dbReference>
<name>A0A848F844_9BURK</name>
<evidence type="ECO:0000256" key="6">
    <source>
        <dbReference type="SAM" id="Phobius"/>
    </source>
</evidence>
<evidence type="ECO:0000256" key="4">
    <source>
        <dbReference type="ARBA" id="ARBA00022989"/>
    </source>
</evidence>
<dbReference type="PANTHER" id="PTHR30086">
    <property type="entry name" value="ARGININE EXPORTER PROTEIN ARGO"/>
    <property type="match status" value="1"/>
</dbReference>
<keyword evidence="8" id="KW-1185">Reference proteome</keyword>
<evidence type="ECO:0000313" key="8">
    <source>
        <dbReference type="Proteomes" id="UP000574067"/>
    </source>
</evidence>
<feature type="transmembrane region" description="Helical" evidence="6">
    <location>
        <begin position="184"/>
        <end position="205"/>
    </location>
</feature>
<dbReference type="Pfam" id="PF01810">
    <property type="entry name" value="LysE"/>
    <property type="match status" value="1"/>
</dbReference>
<keyword evidence="4 6" id="KW-1133">Transmembrane helix</keyword>
<dbReference type="GO" id="GO:0005886">
    <property type="term" value="C:plasma membrane"/>
    <property type="evidence" value="ECO:0007669"/>
    <property type="project" value="UniProtKB-SubCell"/>
</dbReference>
<evidence type="ECO:0000256" key="2">
    <source>
        <dbReference type="ARBA" id="ARBA00022475"/>
    </source>
</evidence>
<feature type="transmembrane region" description="Helical" evidence="6">
    <location>
        <begin position="41"/>
        <end position="65"/>
    </location>
</feature>